<name>A0A926ZFD5_9CYAN</name>
<protein>
    <submittedName>
        <fullName evidence="1">Uncharacterized protein</fullName>
    </submittedName>
</protein>
<keyword evidence="2" id="KW-1185">Reference proteome</keyword>
<dbReference type="Proteomes" id="UP000641646">
    <property type="component" value="Unassembled WGS sequence"/>
</dbReference>
<proteinExistence type="predicted"/>
<dbReference type="EMBL" id="JACJPW010000004">
    <property type="protein sequence ID" value="MBD2179962.1"/>
    <property type="molecule type" value="Genomic_DNA"/>
</dbReference>
<dbReference type="RefSeq" id="WP_190461692.1">
    <property type="nucleotide sequence ID" value="NZ_JACJPW010000004.1"/>
</dbReference>
<gene>
    <name evidence="1" type="ORF">H6G03_02340</name>
</gene>
<reference evidence="1" key="1">
    <citation type="journal article" date="2015" name="ISME J.">
        <title>Draft Genome Sequence of Streptomyces incarnatus NRRL8089, which Produces the Nucleoside Antibiotic Sinefungin.</title>
        <authorList>
            <person name="Oshima K."/>
            <person name="Hattori M."/>
            <person name="Shimizu H."/>
            <person name="Fukuda K."/>
            <person name="Nemoto M."/>
            <person name="Inagaki K."/>
            <person name="Tamura T."/>
        </authorList>
    </citation>
    <scope>NUCLEOTIDE SEQUENCE</scope>
    <source>
        <strain evidence="1">FACHB-1375</strain>
    </source>
</reference>
<organism evidence="1 2">
    <name type="scientific">Aerosakkonema funiforme FACHB-1375</name>
    <dbReference type="NCBI Taxonomy" id="2949571"/>
    <lineage>
        <taxon>Bacteria</taxon>
        <taxon>Bacillati</taxon>
        <taxon>Cyanobacteriota</taxon>
        <taxon>Cyanophyceae</taxon>
        <taxon>Oscillatoriophycideae</taxon>
        <taxon>Aerosakkonematales</taxon>
        <taxon>Aerosakkonemataceae</taxon>
        <taxon>Aerosakkonema</taxon>
    </lineage>
</organism>
<accession>A0A926ZFD5</accession>
<dbReference type="AlphaFoldDB" id="A0A926ZFD5"/>
<sequence length="79" mass="8374">MLNASDATPVWLTPVLQLSFFGYFASGNIAESKDSAAIKTTETAKTTKAEPVNINIKGKEASLSIAAFISETLILVGLR</sequence>
<evidence type="ECO:0000313" key="2">
    <source>
        <dbReference type="Proteomes" id="UP000641646"/>
    </source>
</evidence>
<evidence type="ECO:0000313" key="1">
    <source>
        <dbReference type="EMBL" id="MBD2179962.1"/>
    </source>
</evidence>
<reference evidence="1" key="2">
    <citation type="submission" date="2020-08" db="EMBL/GenBank/DDBJ databases">
        <authorList>
            <person name="Chen M."/>
            <person name="Teng W."/>
            <person name="Zhao L."/>
            <person name="Hu C."/>
            <person name="Zhou Y."/>
            <person name="Han B."/>
            <person name="Song L."/>
            <person name="Shu W."/>
        </authorList>
    </citation>
    <scope>NUCLEOTIDE SEQUENCE</scope>
    <source>
        <strain evidence="1">FACHB-1375</strain>
    </source>
</reference>
<comment type="caution">
    <text evidence="1">The sequence shown here is derived from an EMBL/GenBank/DDBJ whole genome shotgun (WGS) entry which is preliminary data.</text>
</comment>